<dbReference type="GeneID" id="37044699"/>
<dbReference type="GO" id="GO:0016853">
    <property type="term" value="F:isomerase activity"/>
    <property type="evidence" value="ECO:0007669"/>
    <property type="project" value="UniProtKB-KW"/>
</dbReference>
<organism evidence="5 6">
    <name type="scientific">Acaromyces ingoldii</name>
    <dbReference type="NCBI Taxonomy" id="215250"/>
    <lineage>
        <taxon>Eukaryota</taxon>
        <taxon>Fungi</taxon>
        <taxon>Dikarya</taxon>
        <taxon>Basidiomycota</taxon>
        <taxon>Ustilaginomycotina</taxon>
        <taxon>Exobasidiomycetes</taxon>
        <taxon>Exobasidiales</taxon>
        <taxon>Cryptobasidiaceae</taxon>
        <taxon>Acaromyces</taxon>
    </lineage>
</organism>
<dbReference type="GO" id="GO:0052816">
    <property type="term" value="F:long-chain fatty acyl-CoA hydrolase activity"/>
    <property type="evidence" value="ECO:0007669"/>
    <property type="project" value="TreeGrafter"/>
</dbReference>
<evidence type="ECO:0000256" key="2">
    <source>
        <dbReference type="SAM" id="MobiDB-lite"/>
    </source>
</evidence>
<protein>
    <submittedName>
        <fullName evidence="5">Thioesterase/thiol ester dehydrase-isomerase</fullName>
    </submittedName>
</protein>
<dbReference type="InParanoid" id="A0A316YHH3"/>
<dbReference type="RefSeq" id="XP_025374751.1">
    <property type="nucleotide sequence ID" value="XM_025522783.1"/>
</dbReference>
<dbReference type="Gene3D" id="3.10.129.10">
    <property type="entry name" value="Hotdog Thioesterase"/>
    <property type="match status" value="2"/>
</dbReference>
<feature type="compositionally biased region" description="Low complexity" evidence="2">
    <location>
        <begin position="563"/>
        <end position="575"/>
    </location>
</feature>
<dbReference type="EMBL" id="KZ819640">
    <property type="protein sequence ID" value="PWN87553.1"/>
    <property type="molecule type" value="Genomic_DNA"/>
</dbReference>
<dbReference type="PANTHER" id="PTHR11049">
    <property type="entry name" value="ACYL COENZYME A THIOESTER HYDROLASE"/>
    <property type="match status" value="1"/>
</dbReference>
<accession>A0A316YHH3</accession>
<dbReference type="GO" id="GO:0005829">
    <property type="term" value="C:cytosol"/>
    <property type="evidence" value="ECO:0007669"/>
    <property type="project" value="TreeGrafter"/>
</dbReference>
<feature type="region of interest" description="Disordered" evidence="2">
    <location>
        <begin position="24"/>
        <end position="56"/>
    </location>
</feature>
<feature type="domain" description="HotDog ACOT-type" evidence="4">
    <location>
        <begin position="454"/>
        <end position="566"/>
    </location>
</feature>
<keyword evidence="1" id="KW-0378">Hydrolase</keyword>
<feature type="compositionally biased region" description="Acidic residues" evidence="2">
    <location>
        <begin position="582"/>
        <end position="591"/>
    </location>
</feature>
<dbReference type="PROSITE" id="PS51770">
    <property type="entry name" value="HOTDOG_ACOT"/>
    <property type="match status" value="2"/>
</dbReference>
<feature type="chain" id="PRO_5016445484" evidence="3">
    <location>
        <begin position="23"/>
        <end position="633"/>
    </location>
</feature>
<dbReference type="InterPro" id="IPR040170">
    <property type="entry name" value="Cytosol_ACT"/>
</dbReference>
<feature type="region of interest" description="Disordered" evidence="2">
    <location>
        <begin position="563"/>
        <end position="594"/>
    </location>
</feature>
<feature type="compositionally biased region" description="Low complexity" evidence="2">
    <location>
        <begin position="24"/>
        <end position="41"/>
    </location>
</feature>
<gene>
    <name evidence="5" type="ORF">FA10DRAFT_269509</name>
</gene>
<feature type="region of interest" description="Disordered" evidence="2">
    <location>
        <begin position="198"/>
        <end position="218"/>
    </location>
</feature>
<dbReference type="SUPFAM" id="SSF54637">
    <property type="entry name" value="Thioesterase/thiol ester dehydrase-isomerase"/>
    <property type="match status" value="2"/>
</dbReference>
<keyword evidence="3" id="KW-0732">Signal</keyword>
<dbReference type="AlphaFoldDB" id="A0A316YHH3"/>
<dbReference type="PANTHER" id="PTHR11049:SF16">
    <property type="entry name" value="PROTEIN VDLD"/>
    <property type="match status" value="1"/>
</dbReference>
<sequence length="633" mass="68409">MSNVVVAAAGLLFLASAYQLLAAPSSSSPSSSSKLKSSQSSKTGDGEKAKEPATSSVHEITYATTPDMCSQPPQHLKAPQNRRMTVRAGALLKLVDIAAGVAARRHAGGSCVTISVDAVLLLKPVYLGELIHLSASVNRAWGTSMEIGVRVTKEPAPDSLEAGYGHGRQRSNRQYVSHAYLTFVAINPQALASPSRQWKAPKAHPGVNTGSASAVKSREESSQLGRLWRYLTFNPLEKGKPPPKPVLVPIRPRTKLEARRHLLAGRRRAKRIDDAKRGEARDGVSVEVKQRVRTEVLDMEEERTRKGSAAGGGDQPSSAVASGIATPVEQTVHRQARELRALEEEFVVRAWATHEPGVTLSNGVVHVSLPGDAPFQLPETDVRAAADRLKIVLPDNIPSHTTAPAAPTSPIDKRIDFERRESLEFLSPDAAPETPTLQLDNAFSSSSSSSIHVSATQTTSMHIVFPEHSNSHGIIFGGKTMEWMEEVAILAARHVGRGRGWSTVAMDGLEFGVGVGVGELMILTAIVIKTYTNSCEVYVIAQAEDSSGRRRFTNDVLFTLASGASASPSSSSSASLPKVRIEEEEEGDETPMEPLKYVNMDRDTALKRFAAVADRRRIGRLEMRDMLVRVYGH</sequence>
<evidence type="ECO:0000259" key="4">
    <source>
        <dbReference type="PROSITE" id="PS51770"/>
    </source>
</evidence>
<dbReference type="STRING" id="215250.A0A316YHH3"/>
<dbReference type="InterPro" id="IPR029069">
    <property type="entry name" value="HotDog_dom_sf"/>
</dbReference>
<feature type="region of interest" description="Disordered" evidence="2">
    <location>
        <begin position="298"/>
        <end position="320"/>
    </location>
</feature>
<feature type="domain" description="HotDog ACOT-type" evidence="4">
    <location>
        <begin position="59"/>
        <end position="189"/>
    </location>
</feature>
<proteinExistence type="predicted"/>
<name>A0A316YHH3_9BASI</name>
<dbReference type="Pfam" id="PF03061">
    <property type="entry name" value="4HBT"/>
    <property type="match status" value="2"/>
</dbReference>
<evidence type="ECO:0000256" key="1">
    <source>
        <dbReference type="ARBA" id="ARBA00022801"/>
    </source>
</evidence>
<dbReference type="CDD" id="cd03442">
    <property type="entry name" value="BFIT_BACH"/>
    <property type="match status" value="2"/>
</dbReference>
<keyword evidence="5" id="KW-0413">Isomerase</keyword>
<evidence type="ECO:0000256" key="3">
    <source>
        <dbReference type="SAM" id="SignalP"/>
    </source>
</evidence>
<dbReference type="InterPro" id="IPR006683">
    <property type="entry name" value="Thioestr_dom"/>
</dbReference>
<dbReference type="OrthoDB" id="3184331at2759"/>
<feature type="signal peptide" evidence="3">
    <location>
        <begin position="1"/>
        <end position="22"/>
    </location>
</feature>
<dbReference type="InterPro" id="IPR033120">
    <property type="entry name" value="HOTDOG_ACOT"/>
</dbReference>
<reference evidence="5 6" key="1">
    <citation type="journal article" date="2018" name="Mol. Biol. Evol.">
        <title>Broad Genomic Sampling Reveals a Smut Pathogenic Ancestry of the Fungal Clade Ustilaginomycotina.</title>
        <authorList>
            <person name="Kijpornyongpan T."/>
            <person name="Mondo S.J."/>
            <person name="Barry K."/>
            <person name="Sandor L."/>
            <person name="Lee J."/>
            <person name="Lipzen A."/>
            <person name="Pangilinan J."/>
            <person name="LaButti K."/>
            <person name="Hainaut M."/>
            <person name="Henrissat B."/>
            <person name="Grigoriev I.V."/>
            <person name="Spatafora J.W."/>
            <person name="Aime M.C."/>
        </authorList>
    </citation>
    <scope>NUCLEOTIDE SEQUENCE [LARGE SCALE GENOMIC DNA]</scope>
    <source>
        <strain evidence="5 6">MCA 4198</strain>
    </source>
</reference>
<dbReference type="GO" id="GO:0006637">
    <property type="term" value="P:acyl-CoA metabolic process"/>
    <property type="evidence" value="ECO:0007669"/>
    <property type="project" value="TreeGrafter"/>
</dbReference>
<evidence type="ECO:0000313" key="5">
    <source>
        <dbReference type="EMBL" id="PWN87553.1"/>
    </source>
</evidence>
<keyword evidence="6" id="KW-1185">Reference proteome</keyword>
<evidence type="ECO:0000313" key="6">
    <source>
        <dbReference type="Proteomes" id="UP000245768"/>
    </source>
</evidence>
<dbReference type="Proteomes" id="UP000245768">
    <property type="component" value="Unassembled WGS sequence"/>
</dbReference>